<dbReference type="EMBL" id="JAHUTI010069209">
    <property type="protein sequence ID" value="MED6254147.1"/>
    <property type="molecule type" value="Genomic_DNA"/>
</dbReference>
<protein>
    <submittedName>
        <fullName evidence="1">Uncharacterized protein</fullName>
    </submittedName>
</protein>
<name>A0ABU7BU18_9TELE</name>
<proteinExistence type="predicted"/>
<comment type="caution">
    <text evidence="1">The sequence shown here is derived from an EMBL/GenBank/DDBJ whole genome shotgun (WGS) entry which is preliminary data.</text>
</comment>
<evidence type="ECO:0000313" key="1">
    <source>
        <dbReference type="EMBL" id="MED6254147.1"/>
    </source>
</evidence>
<reference evidence="1 2" key="1">
    <citation type="submission" date="2021-07" db="EMBL/GenBank/DDBJ databases">
        <authorList>
            <person name="Palmer J.M."/>
        </authorList>
    </citation>
    <scope>NUCLEOTIDE SEQUENCE [LARGE SCALE GENOMIC DNA]</scope>
    <source>
        <strain evidence="1 2">AT_MEX2019</strain>
        <tissue evidence="1">Muscle</tissue>
    </source>
</reference>
<gene>
    <name evidence="1" type="ORF">ATANTOWER_017747</name>
</gene>
<dbReference type="Proteomes" id="UP001345963">
    <property type="component" value="Unassembled WGS sequence"/>
</dbReference>
<sequence length="66" mass="7439">MHCRRVQQVLIQLVRSYTFPGSVFSCCTFLEEGIGQATAASNLAFSMIHLALSFSIYPCFSPRRSY</sequence>
<accession>A0ABU7BU18</accession>
<evidence type="ECO:0000313" key="2">
    <source>
        <dbReference type="Proteomes" id="UP001345963"/>
    </source>
</evidence>
<dbReference type="PROSITE" id="PS51257">
    <property type="entry name" value="PROKAR_LIPOPROTEIN"/>
    <property type="match status" value="1"/>
</dbReference>
<organism evidence="1 2">
    <name type="scientific">Ataeniobius toweri</name>
    <dbReference type="NCBI Taxonomy" id="208326"/>
    <lineage>
        <taxon>Eukaryota</taxon>
        <taxon>Metazoa</taxon>
        <taxon>Chordata</taxon>
        <taxon>Craniata</taxon>
        <taxon>Vertebrata</taxon>
        <taxon>Euteleostomi</taxon>
        <taxon>Actinopterygii</taxon>
        <taxon>Neopterygii</taxon>
        <taxon>Teleostei</taxon>
        <taxon>Neoteleostei</taxon>
        <taxon>Acanthomorphata</taxon>
        <taxon>Ovalentaria</taxon>
        <taxon>Atherinomorphae</taxon>
        <taxon>Cyprinodontiformes</taxon>
        <taxon>Goodeidae</taxon>
        <taxon>Ataeniobius</taxon>
    </lineage>
</organism>
<keyword evidence="2" id="KW-1185">Reference proteome</keyword>